<dbReference type="Proteomes" id="UP000887565">
    <property type="component" value="Unplaced"/>
</dbReference>
<dbReference type="AlphaFoldDB" id="A0A915JH95"/>
<sequence>MTDMLGNKPQWWQRIQVKYILGPGRLLMKEEENKANSDLYKYEKWLLCLNYHIVFLMCNGAADGRLTRTCLN</sequence>
<name>A0A915JH95_ROMCU</name>
<keyword evidence="1" id="KW-1185">Reference proteome</keyword>
<evidence type="ECO:0000313" key="2">
    <source>
        <dbReference type="WBParaSite" id="nRc.2.0.1.t25484-RA"/>
    </source>
</evidence>
<dbReference type="WBParaSite" id="nRc.2.0.1.t25484-RA">
    <property type="protein sequence ID" value="nRc.2.0.1.t25484-RA"/>
    <property type="gene ID" value="nRc.2.0.1.g25484"/>
</dbReference>
<proteinExistence type="predicted"/>
<organism evidence="1 2">
    <name type="scientific">Romanomermis culicivorax</name>
    <name type="common">Nematode worm</name>
    <dbReference type="NCBI Taxonomy" id="13658"/>
    <lineage>
        <taxon>Eukaryota</taxon>
        <taxon>Metazoa</taxon>
        <taxon>Ecdysozoa</taxon>
        <taxon>Nematoda</taxon>
        <taxon>Enoplea</taxon>
        <taxon>Dorylaimia</taxon>
        <taxon>Mermithida</taxon>
        <taxon>Mermithoidea</taxon>
        <taxon>Mermithidae</taxon>
        <taxon>Romanomermis</taxon>
    </lineage>
</organism>
<accession>A0A915JH95</accession>
<protein>
    <submittedName>
        <fullName evidence="2">Uncharacterized protein</fullName>
    </submittedName>
</protein>
<evidence type="ECO:0000313" key="1">
    <source>
        <dbReference type="Proteomes" id="UP000887565"/>
    </source>
</evidence>
<reference evidence="2" key="1">
    <citation type="submission" date="2022-11" db="UniProtKB">
        <authorList>
            <consortium name="WormBaseParasite"/>
        </authorList>
    </citation>
    <scope>IDENTIFICATION</scope>
</reference>